<dbReference type="InterPro" id="IPR052050">
    <property type="entry name" value="SecEffector_AnkRepeat"/>
</dbReference>
<reference evidence="2 3" key="1">
    <citation type="submission" date="2018-08" db="EMBL/GenBank/DDBJ databases">
        <title>Genomic investigation of the strawberry pathogen Phytophthora fragariae indicates pathogenicity is determined by transcriptional variation in three key races.</title>
        <authorList>
            <person name="Adams T.M."/>
            <person name="Armitage A.D."/>
            <person name="Sobczyk M.K."/>
            <person name="Bates H.J."/>
            <person name="Dunwell J.M."/>
            <person name="Nellist C.F."/>
            <person name="Harrison R.J."/>
        </authorList>
    </citation>
    <scope>NUCLEOTIDE SEQUENCE [LARGE SCALE GENOMIC DNA]</scope>
    <source>
        <strain evidence="2 3">SCRP333</strain>
    </source>
</reference>
<sequence>MEKVGEGSVDKRGRLEHAGHTADKRIRLQGSTACTSKGVKLQEHNETEDDEEYTNYFPSDDSDGGENSDDVVIPVNDRFFVVDQCLPVEIRALSHVVDHIHELLMTSSEAVVAAAQSGRIEWLEKLLDEFDCDVSEAAVSAAAANGQIEALKLLLPEVDGDYDGEVADAVAVAAGNGHLGVVQFLLPEVDDGESRNDAAWEVLEEAAARGHYDIVEFAAQQARETMDNEDTARSAGERCDALARAISGGYFDVVRLLLSQQHFHWNIDEAMEQAGAIGDLRMIELMNQLFPNYVNTAVQP</sequence>
<evidence type="ECO:0000313" key="3">
    <source>
        <dbReference type="Proteomes" id="UP000434957"/>
    </source>
</evidence>
<evidence type="ECO:0000313" key="2">
    <source>
        <dbReference type="EMBL" id="KAE9317156.1"/>
    </source>
</evidence>
<feature type="region of interest" description="Disordered" evidence="1">
    <location>
        <begin position="1"/>
        <end position="22"/>
    </location>
</feature>
<proteinExistence type="predicted"/>
<accession>A0A6A4EFR8</accession>
<dbReference type="InterPro" id="IPR036770">
    <property type="entry name" value="Ankyrin_rpt-contain_sf"/>
</dbReference>
<comment type="caution">
    <text evidence="2">The sequence shown here is derived from an EMBL/GenBank/DDBJ whole genome shotgun (WGS) entry which is preliminary data.</text>
</comment>
<dbReference type="InterPro" id="IPR002110">
    <property type="entry name" value="Ankyrin_rpt"/>
</dbReference>
<feature type="region of interest" description="Disordered" evidence="1">
    <location>
        <begin position="37"/>
        <end position="68"/>
    </location>
</feature>
<dbReference type="PANTHER" id="PTHR46586:SF3">
    <property type="entry name" value="ANKYRIN REPEAT-CONTAINING PROTEIN"/>
    <property type="match status" value="1"/>
</dbReference>
<dbReference type="Gene3D" id="1.25.40.20">
    <property type="entry name" value="Ankyrin repeat-containing domain"/>
    <property type="match status" value="1"/>
</dbReference>
<name>A0A6A4EFR8_9STRA</name>
<dbReference type="EMBL" id="QXFT01001496">
    <property type="protein sequence ID" value="KAE9317156.1"/>
    <property type="molecule type" value="Genomic_DNA"/>
</dbReference>
<dbReference type="AlphaFoldDB" id="A0A6A4EFR8"/>
<evidence type="ECO:0000256" key="1">
    <source>
        <dbReference type="SAM" id="MobiDB-lite"/>
    </source>
</evidence>
<gene>
    <name evidence="2" type="ORF">PR003_g18547</name>
</gene>
<protein>
    <submittedName>
        <fullName evidence="2">Uncharacterized protein</fullName>
    </submittedName>
</protein>
<dbReference type="SUPFAM" id="SSF48403">
    <property type="entry name" value="Ankyrin repeat"/>
    <property type="match status" value="1"/>
</dbReference>
<dbReference type="Pfam" id="PF12796">
    <property type="entry name" value="Ank_2"/>
    <property type="match status" value="1"/>
</dbReference>
<dbReference type="PANTHER" id="PTHR46586">
    <property type="entry name" value="ANKYRIN REPEAT-CONTAINING PROTEIN"/>
    <property type="match status" value="1"/>
</dbReference>
<keyword evidence="3" id="KW-1185">Reference proteome</keyword>
<organism evidence="2 3">
    <name type="scientific">Phytophthora rubi</name>
    <dbReference type="NCBI Taxonomy" id="129364"/>
    <lineage>
        <taxon>Eukaryota</taxon>
        <taxon>Sar</taxon>
        <taxon>Stramenopiles</taxon>
        <taxon>Oomycota</taxon>
        <taxon>Peronosporomycetes</taxon>
        <taxon>Peronosporales</taxon>
        <taxon>Peronosporaceae</taxon>
        <taxon>Phytophthora</taxon>
    </lineage>
</organism>
<dbReference type="Proteomes" id="UP000434957">
    <property type="component" value="Unassembled WGS sequence"/>
</dbReference>